<accession>A0A2N0VGL3</accession>
<gene>
    <name evidence="1" type="ORF">CWD77_11780</name>
</gene>
<sequence length="218" mass="25058">MESKKLYYLLSISLFIILFTSCKDVSTQSDLDDSLETVEEVTVISGTSNTIITVNKSNESFFRLDFSGINTNDIITNGEKEGWCIDWQKPIDSSGGTYEDIQLYSTYNVESWKSINYLFNNLDYLRDEIPGLTNIEIQLVIWSLRGNPEFDLNQVQLSDLPSRMYTNEEILFNQEVVSATLQKIEDNYRDFNYEDNSRFAVIAETPVDVQTVITVVEK</sequence>
<comment type="caution">
    <text evidence="1">The sequence shown here is derived from an EMBL/GenBank/DDBJ whole genome shotgun (WGS) entry which is preliminary data.</text>
</comment>
<dbReference type="AlphaFoldDB" id="A0A2N0VGL3"/>
<dbReference type="PROSITE" id="PS51257">
    <property type="entry name" value="PROKAR_LIPOPROTEIN"/>
    <property type="match status" value="1"/>
</dbReference>
<dbReference type="EMBL" id="PISP01000003">
    <property type="protein sequence ID" value="PKD43288.1"/>
    <property type="molecule type" value="Genomic_DNA"/>
</dbReference>
<dbReference type="Proteomes" id="UP000233398">
    <property type="component" value="Unassembled WGS sequence"/>
</dbReference>
<dbReference type="RefSeq" id="WP_101073762.1">
    <property type="nucleotide sequence ID" value="NZ_PISP01000003.1"/>
</dbReference>
<organism evidence="1 2">
    <name type="scientific">Rhodohalobacter barkolensis</name>
    <dbReference type="NCBI Taxonomy" id="2053187"/>
    <lineage>
        <taxon>Bacteria</taxon>
        <taxon>Pseudomonadati</taxon>
        <taxon>Balneolota</taxon>
        <taxon>Balneolia</taxon>
        <taxon>Balneolales</taxon>
        <taxon>Balneolaceae</taxon>
        <taxon>Rhodohalobacter</taxon>
    </lineage>
</organism>
<evidence type="ECO:0000313" key="2">
    <source>
        <dbReference type="Proteomes" id="UP000233398"/>
    </source>
</evidence>
<protein>
    <submittedName>
        <fullName evidence="1">Uncharacterized protein</fullName>
    </submittedName>
</protein>
<keyword evidence="2" id="KW-1185">Reference proteome</keyword>
<reference evidence="1 2" key="1">
    <citation type="submission" date="2017-11" db="EMBL/GenBank/DDBJ databases">
        <title>Rhodohalobacter 15182 sp. nov., isolated from a salt lake.</title>
        <authorList>
            <person name="Han S."/>
        </authorList>
    </citation>
    <scope>NUCLEOTIDE SEQUENCE [LARGE SCALE GENOMIC DNA]</scope>
    <source>
        <strain evidence="1 2">15182</strain>
    </source>
</reference>
<proteinExistence type="predicted"/>
<dbReference type="OrthoDB" id="599464at2"/>
<evidence type="ECO:0000313" key="1">
    <source>
        <dbReference type="EMBL" id="PKD43288.1"/>
    </source>
</evidence>
<name>A0A2N0VGL3_9BACT</name>